<evidence type="ECO:0000313" key="2">
    <source>
        <dbReference type="Proteomes" id="UP000013520"/>
    </source>
</evidence>
<reference evidence="1 2" key="1">
    <citation type="submission" date="2012-01" db="EMBL/GenBank/DDBJ databases">
        <title>Complete sequence of Desulfotomaculum gibsoniae DSM 7213.</title>
        <authorList>
            <consortium name="US DOE Joint Genome Institute"/>
            <person name="Lucas S."/>
            <person name="Han J."/>
            <person name="Lapidus A."/>
            <person name="Cheng J.-F."/>
            <person name="Goodwin L."/>
            <person name="Pitluck S."/>
            <person name="Peters L."/>
            <person name="Ovchinnikova G."/>
            <person name="Teshima H."/>
            <person name="Detter J.C."/>
            <person name="Han C."/>
            <person name="Tapia R."/>
            <person name="Land M."/>
            <person name="Hauser L."/>
            <person name="Kyrpides N."/>
            <person name="Ivanova N."/>
            <person name="Pagani I."/>
            <person name="Parshina S."/>
            <person name="Plugge C."/>
            <person name="Muyzer G."/>
            <person name="Kuever J."/>
            <person name="Ivanova A."/>
            <person name="Nazina T."/>
            <person name="Klenk H.-P."/>
            <person name="Brambilla E."/>
            <person name="Spring S."/>
            <person name="Stams A.F."/>
            <person name="Woyke T."/>
        </authorList>
    </citation>
    <scope>NUCLEOTIDE SEQUENCE [LARGE SCALE GENOMIC DNA]</scope>
    <source>
        <strain evidence="1 2">DSM 7213</strain>
    </source>
</reference>
<accession>R4KQ95</accession>
<dbReference type="AlphaFoldDB" id="R4KQ95"/>
<dbReference type="EMBL" id="CP003273">
    <property type="protein sequence ID" value="AGL03707.1"/>
    <property type="molecule type" value="Genomic_DNA"/>
</dbReference>
<gene>
    <name evidence="1" type="ORF">Desgi_4479</name>
</gene>
<evidence type="ECO:0000313" key="1">
    <source>
        <dbReference type="EMBL" id="AGL03707.1"/>
    </source>
</evidence>
<organism evidence="1 2">
    <name type="scientific">Desulfoscipio gibsoniae DSM 7213</name>
    <dbReference type="NCBI Taxonomy" id="767817"/>
    <lineage>
        <taxon>Bacteria</taxon>
        <taxon>Bacillati</taxon>
        <taxon>Bacillota</taxon>
        <taxon>Clostridia</taxon>
        <taxon>Eubacteriales</taxon>
        <taxon>Desulfallaceae</taxon>
        <taxon>Desulfoscipio</taxon>
    </lineage>
</organism>
<proteinExistence type="predicted"/>
<protein>
    <submittedName>
        <fullName evidence="1">Uncharacterized protein</fullName>
    </submittedName>
</protein>
<dbReference type="KEGG" id="dgi:Desgi_4479"/>
<dbReference type="HOGENOM" id="CLU_884891_0_0_9"/>
<sequence>MNLWEAFDKIDDHLKDKLLTIPPYPCVSGKKVEELLGCLENPDPAWGGLEGEVLRMVINPWQRAYQIEYRFKPSKILSRLTKVIESATYDLMIGNYICSYLTLVPAVEVALREWAIEHPEIKSANTKGEFSILVFGKYLVKYLGERNDERRSNPDFQNWIRNQIKYLEYMIKEVFYQNFAGSKKGVKREFNRNRALHFLEYMEEPDVLRDNNTRVLLLLDIIAELYLSLDTKLYTDNTFYANWQDNTDLNLRWKIYLKNKLEAIDFTDINIIRFAFITEDRKVRLTDEMKQHFIKQKDGQIHLITSRRKGGLKK</sequence>
<dbReference type="Proteomes" id="UP000013520">
    <property type="component" value="Chromosome"/>
</dbReference>
<dbReference type="STRING" id="767817.Desgi_4479"/>
<dbReference type="OrthoDB" id="2080453at2"/>
<dbReference type="RefSeq" id="WP_006524234.1">
    <property type="nucleotide sequence ID" value="NC_021184.1"/>
</dbReference>
<name>R4KQ95_9FIRM</name>
<keyword evidence="2" id="KW-1185">Reference proteome</keyword>